<evidence type="ECO:0000256" key="8">
    <source>
        <dbReference type="ARBA" id="ARBA00023136"/>
    </source>
</evidence>
<dbReference type="InterPro" id="IPR002550">
    <property type="entry name" value="CNNM"/>
</dbReference>
<dbReference type="GO" id="GO:0005886">
    <property type="term" value="C:plasma membrane"/>
    <property type="evidence" value="ECO:0007669"/>
    <property type="project" value="UniProtKB-SubCell"/>
</dbReference>
<keyword evidence="6 10" id="KW-1133">Transmembrane helix</keyword>
<reference evidence="14" key="1">
    <citation type="submission" date="2020-10" db="EMBL/GenBank/DDBJ databases">
        <authorList>
            <person name="Gilroy R."/>
        </authorList>
    </citation>
    <scope>NUCLEOTIDE SEQUENCE</scope>
    <source>
        <strain evidence="14">6919</strain>
    </source>
</reference>
<keyword evidence="7 9" id="KW-0129">CBS domain</keyword>
<evidence type="ECO:0000256" key="1">
    <source>
        <dbReference type="ARBA" id="ARBA00004651"/>
    </source>
</evidence>
<dbReference type="FunFam" id="3.10.580.10:FF:000002">
    <property type="entry name" value="Magnesium/cobalt efflux protein CorC"/>
    <property type="match status" value="1"/>
</dbReference>
<dbReference type="SMART" id="SM01091">
    <property type="entry name" value="CorC_HlyC"/>
    <property type="match status" value="1"/>
</dbReference>
<protein>
    <submittedName>
        <fullName evidence="14">Gliding motility-associated protein GldE</fullName>
    </submittedName>
</protein>
<feature type="domain" description="CBS" evidence="12">
    <location>
        <begin position="217"/>
        <end position="276"/>
    </location>
</feature>
<dbReference type="Gene3D" id="3.10.580.10">
    <property type="entry name" value="CBS-domain"/>
    <property type="match status" value="1"/>
</dbReference>
<comment type="similarity">
    <text evidence="2">Belongs to the UPF0053 family.</text>
</comment>
<reference evidence="14" key="2">
    <citation type="journal article" date="2021" name="PeerJ">
        <title>Extensive microbial diversity within the chicken gut microbiome revealed by metagenomics and culture.</title>
        <authorList>
            <person name="Gilroy R."/>
            <person name="Ravi A."/>
            <person name="Getino M."/>
            <person name="Pursley I."/>
            <person name="Horton D.L."/>
            <person name="Alikhan N.F."/>
            <person name="Baker D."/>
            <person name="Gharbi K."/>
            <person name="Hall N."/>
            <person name="Watson M."/>
            <person name="Adriaenssens E.M."/>
            <person name="Foster-Nyarko E."/>
            <person name="Jarju S."/>
            <person name="Secka A."/>
            <person name="Antonio M."/>
            <person name="Oren A."/>
            <person name="Chaudhuri R.R."/>
            <person name="La Ragione R."/>
            <person name="Hildebrand F."/>
            <person name="Pallen M.J."/>
        </authorList>
    </citation>
    <scope>NUCLEOTIDE SEQUENCE</scope>
    <source>
        <strain evidence="14">6919</strain>
    </source>
</reference>
<evidence type="ECO:0000313" key="14">
    <source>
        <dbReference type="EMBL" id="MBO8475442.1"/>
    </source>
</evidence>
<evidence type="ECO:0000256" key="7">
    <source>
        <dbReference type="ARBA" id="ARBA00023122"/>
    </source>
</evidence>
<evidence type="ECO:0000256" key="4">
    <source>
        <dbReference type="ARBA" id="ARBA00022692"/>
    </source>
</evidence>
<name>A0A9D9NJA6_9BACT</name>
<dbReference type="Pfam" id="PF00571">
    <property type="entry name" value="CBS"/>
    <property type="match status" value="2"/>
</dbReference>
<evidence type="ECO:0000256" key="3">
    <source>
        <dbReference type="ARBA" id="ARBA00022475"/>
    </source>
</evidence>
<evidence type="ECO:0000256" key="6">
    <source>
        <dbReference type="ARBA" id="ARBA00022989"/>
    </source>
</evidence>
<dbReference type="Pfam" id="PF01595">
    <property type="entry name" value="CNNM"/>
    <property type="match status" value="1"/>
</dbReference>
<dbReference type="SUPFAM" id="SSF56176">
    <property type="entry name" value="FAD-binding/transporter-associated domain-like"/>
    <property type="match status" value="1"/>
</dbReference>
<evidence type="ECO:0000256" key="5">
    <source>
        <dbReference type="ARBA" id="ARBA00022737"/>
    </source>
</evidence>
<keyword evidence="5" id="KW-0677">Repeat</keyword>
<accession>A0A9D9NJA6</accession>
<keyword evidence="4 10" id="KW-0812">Transmembrane</keyword>
<dbReference type="Proteomes" id="UP000823598">
    <property type="component" value="Unassembled WGS sequence"/>
</dbReference>
<dbReference type="EMBL" id="JADIMC010000009">
    <property type="protein sequence ID" value="MBO8475442.1"/>
    <property type="molecule type" value="Genomic_DNA"/>
</dbReference>
<comment type="subcellular location">
    <subcellularLocation>
        <location evidence="1">Cell membrane</location>
        <topology evidence="1">Multi-pass membrane protein</topology>
    </subcellularLocation>
</comment>
<feature type="domain" description="CBS" evidence="12">
    <location>
        <begin position="282"/>
        <end position="339"/>
    </location>
</feature>
<dbReference type="InterPro" id="IPR016169">
    <property type="entry name" value="FAD-bd_PCMH_sub2"/>
</dbReference>
<dbReference type="InterPro" id="IPR005170">
    <property type="entry name" value="Transptr-assoc_dom"/>
</dbReference>
<dbReference type="NCBIfam" id="TIGR03520">
    <property type="entry name" value="GldE"/>
    <property type="match status" value="1"/>
</dbReference>
<organism evidence="14 15">
    <name type="scientific">Candidatus Limisoma faecipullorum</name>
    <dbReference type="NCBI Taxonomy" id="2840854"/>
    <lineage>
        <taxon>Bacteria</taxon>
        <taxon>Pseudomonadati</taxon>
        <taxon>Bacteroidota</taxon>
        <taxon>Bacteroidia</taxon>
        <taxon>Bacteroidales</taxon>
        <taxon>Candidatus Limisoma</taxon>
    </lineage>
</organism>
<evidence type="ECO:0000259" key="12">
    <source>
        <dbReference type="PROSITE" id="PS51371"/>
    </source>
</evidence>
<gene>
    <name evidence="14" type="primary">gldE</name>
    <name evidence="14" type="ORF">IAB88_00430</name>
</gene>
<dbReference type="AlphaFoldDB" id="A0A9D9NJA6"/>
<keyword evidence="3" id="KW-1003">Cell membrane</keyword>
<dbReference type="PROSITE" id="PS51846">
    <property type="entry name" value="CNNM"/>
    <property type="match status" value="1"/>
</dbReference>
<dbReference type="SUPFAM" id="SSF54631">
    <property type="entry name" value="CBS-domain pair"/>
    <property type="match status" value="1"/>
</dbReference>
<dbReference type="GO" id="GO:0050660">
    <property type="term" value="F:flavin adenine dinucleotide binding"/>
    <property type="evidence" value="ECO:0007669"/>
    <property type="project" value="InterPro"/>
</dbReference>
<evidence type="ECO:0000256" key="2">
    <source>
        <dbReference type="ARBA" id="ARBA00006337"/>
    </source>
</evidence>
<dbReference type="PROSITE" id="PS51371">
    <property type="entry name" value="CBS"/>
    <property type="match status" value="2"/>
</dbReference>
<keyword evidence="8 10" id="KW-0472">Membrane</keyword>
<feature type="transmembrane region" description="Helical" evidence="11">
    <location>
        <begin position="111"/>
        <end position="129"/>
    </location>
</feature>
<evidence type="ECO:0000256" key="9">
    <source>
        <dbReference type="PROSITE-ProRule" id="PRU00703"/>
    </source>
</evidence>
<dbReference type="InterPro" id="IPR046342">
    <property type="entry name" value="CBS_dom_sf"/>
</dbReference>
<sequence>MLIAVPAASDLITVYAPSIGGIVAIVIALIALGVSAFVSGSETAYFSLTDSDVESVEDENLRERIEKILSKPQILLATILITNNLVNVSIVILLNYAFSEIFVFHSDVADFIFKSVILTFLLLLFGEILPKLYSNNHSLKWAKFAVSGITLLSRIFAPVSKLMAMSTSVVNKVVTKKSDDLSLDDLSHALEITEVNEEKTMLKEILKFGGKTVSEVMTPRVDITDVEWDTTFNQLLSIIKESGYSRMPVYLESKDNVKGIIYAKDLLPYIGSVDDSFQWQSLVRKPFFVPESRMIDDILEDFRKKKIHMAIVVDEYGGTQGLVTLEDVLEEIVGEINDEYDEDEKFYTRLSPDTYVFQGKTQLNDFYRVTGLEASDFDGVAEDAETVAGLLLNIKHDFPGDKETIEYGRCRFIVLDVAKFRINSVKVKVAPKDDAKKGEDDEQER</sequence>
<evidence type="ECO:0000313" key="15">
    <source>
        <dbReference type="Proteomes" id="UP000823598"/>
    </source>
</evidence>
<evidence type="ECO:0000256" key="10">
    <source>
        <dbReference type="PROSITE-ProRule" id="PRU01193"/>
    </source>
</evidence>
<comment type="caution">
    <text evidence="14">The sequence shown here is derived from an EMBL/GenBank/DDBJ whole genome shotgun (WGS) entry which is preliminary data.</text>
</comment>
<dbReference type="CDD" id="cd04590">
    <property type="entry name" value="CBS_pair_CorC_HlyC_assoc"/>
    <property type="match status" value="1"/>
</dbReference>
<dbReference type="InterPro" id="IPR000644">
    <property type="entry name" value="CBS_dom"/>
</dbReference>
<proteinExistence type="inferred from homology"/>
<dbReference type="PANTHER" id="PTHR22777">
    <property type="entry name" value="HEMOLYSIN-RELATED"/>
    <property type="match status" value="1"/>
</dbReference>
<dbReference type="Gene3D" id="3.30.465.10">
    <property type="match status" value="1"/>
</dbReference>
<dbReference type="InterPro" id="IPR036318">
    <property type="entry name" value="FAD-bd_PCMH-like_sf"/>
</dbReference>
<feature type="transmembrane region" description="Helical" evidence="11">
    <location>
        <begin position="74"/>
        <end position="99"/>
    </location>
</feature>
<evidence type="ECO:0000259" key="13">
    <source>
        <dbReference type="PROSITE" id="PS51846"/>
    </source>
</evidence>
<dbReference type="Pfam" id="PF03471">
    <property type="entry name" value="CorC_HlyC"/>
    <property type="match status" value="1"/>
</dbReference>
<evidence type="ECO:0000256" key="11">
    <source>
        <dbReference type="SAM" id="Phobius"/>
    </source>
</evidence>
<dbReference type="InterPro" id="IPR019862">
    <property type="entry name" value="Motility-assoc_prot_GldE"/>
</dbReference>
<dbReference type="InterPro" id="IPR044751">
    <property type="entry name" value="Ion_transp-like_CBS"/>
</dbReference>
<dbReference type="PANTHER" id="PTHR22777:SF32">
    <property type="entry name" value="UPF0053 INNER MEMBRANE PROTEIN YFJD"/>
    <property type="match status" value="1"/>
</dbReference>
<feature type="transmembrane region" description="Helical" evidence="11">
    <location>
        <begin position="12"/>
        <end position="38"/>
    </location>
</feature>
<feature type="domain" description="CNNM transmembrane" evidence="13">
    <location>
        <begin position="17"/>
        <end position="206"/>
    </location>
</feature>
<dbReference type="SMART" id="SM00116">
    <property type="entry name" value="CBS"/>
    <property type="match status" value="2"/>
</dbReference>